<reference evidence="3" key="2">
    <citation type="submission" date="2016-01" db="EMBL/GenBank/DDBJ databases">
        <title>Complete genome sequence of Agromyces aureus AR33T and comparison with related organisms.</title>
        <authorList>
            <person name="Corretto E."/>
            <person name="Antonielli L."/>
            <person name="Sessitsch A."/>
            <person name="Brader G."/>
        </authorList>
    </citation>
    <scope>NUCLEOTIDE SEQUENCE [LARGE SCALE GENOMIC DNA]</scope>
    <source>
        <strain evidence="3">AR33</strain>
    </source>
</reference>
<dbReference type="InterPro" id="IPR036182">
    <property type="entry name" value="PCuAC_sf"/>
</dbReference>
<name>A0A191WGF0_9MICO</name>
<evidence type="ECO:0000313" key="3">
    <source>
        <dbReference type="Proteomes" id="UP000078437"/>
    </source>
</evidence>
<reference evidence="2 3" key="1">
    <citation type="journal article" date="2016" name="Int. J. Syst. Evol. Microbiol.">
        <title>Agromyces aureus sp. nov., isolated from the rhizosphere of Salix caprea L. grown in a heavy-metal-contaminated soil.</title>
        <authorList>
            <person name="Corretto E."/>
            <person name="Antonielli L."/>
            <person name="Sessitsch A."/>
            <person name="Compant S."/>
            <person name="Gorfer M."/>
            <person name="Kuffner M."/>
            <person name="Brader G."/>
        </authorList>
    </citation>
    <scope>NUCLEOTIDE SEQUENCE [LARGE SCALE GENOMIC DNA]</scope>
    <source>
        <strain evidence="2 3">AR33</strain>
    </source>
</reference>
<evidence type="ECO:0008006" key="4">
    <source>
        <dbReference type="Google" id="ProtNLM"/>
    </source>
</evidence>
<dbReference type="STRING" id="453304.ATC03_12025"/>
<feature type="chain" id="PRO_5008249415" description="Copper chaperone PCu(A)C" evidence="1">
    <location>
        <begin position="34"/>
        <end position="177"/>
    </location>
</feature>
<evidence type="ECO:0000256" key="1">
    <source>
        <dbReference type="SAM" id="SignalP"/>
    </source>
</evidence>
<proteinExistence type="predicted"/>
<dbReference type="AlphaFoldDB" id="A0A191WGF0"/>
<dbReference type="InterPro" id="IPR007410">
    <property type="entry name" value="LpqE-like"/>
</dbReference>
<protein>
    <recommendedName>
        <fullName evidence="4">Copper chaperone PCu(A)C</fullName>
    </recommendedName>
</protein>
<keyword evidence="3" id="KW-1185">Reference proteome</keyword>
<dbReference type="Pfam" id="PF04314">
    <property type="entry name" value="PCuAC"/>
    <property type="match status" value="1"/>
</dbReference>
<dbReference type="RefSeq" id="WP_067877334.1">
    <property type="nucleotide sequence ID" value="NZ_CP013979.1"/>
</dbReference>
<dbReference type="KEGG" id="agy:ATC03_12025"/>
<dbReference type="SUPFAM" id="SSF110087">
    <property type="entry name" value="DR1885-like metal-binding protein"/>
    <property type="match status" value="1"/>
</dbReference>
<organism evidence="2 3">
    <name type="scientific">Agromyces aureus</name>
    <dbReference type="NCBI Taxonomy" id="453304"/>
    <lineage>
        <taxon>Bacteria</taxon>
        <taxon>Bacillati</taxon>
        <taxon>Actinomycetota</taxon>
        <taxon>Actinomycetes</taxon>
        <taxon>Micrococcales</taxon>
        <taxon>Microbacteriaceae</taxon>
        <taxon>Agromyces</taxon>
    </lineage>
</organism>
<dbReference type="PROSITE" id="PS51257">
    <property type="entry name" value="PROKAR_LIPOPROTEIN"/>
    <property type="match status" value="1"/>
</dbReference>
<dbReference type="PANTHER" id="PTHR36302:SF1">
    <property type="entry name" value="COPPER CHAPERONE PCU(A)C"/>
    <property type="match status" value="1"/>
</dbReference>
<sequence>MNATIRTTIAILAPVLALALAGCSSTPAAPAQAASTQAESLAVTDAWVKATDTDMTAGFGLLENIGDEPLTIVTASAEFSDMLELHETVENESGEMKMQPKEGGFVIQPGESLTLQPGGDHIMIMALAKPLTAGDAVTITLGFDDGSTVAMDAVVKDYTGANESYEPDTSMDMGDGE</sequence>
<evidence type="ECO:0000313" key="2">
    <source>
        <dbReference type="EMBL" id="ANJ27336.1"/>
    </source>
</evidence>
<dbReference type="InterPro" id="IPR058248">
    <property type="entry name" value="Lxx211020-like"/>
</dbReference>
<accession>A0A191WGF0</accession>
<dbReference type="Proteomes" id="UP000078437">
    <property type="component" value="Chromosome"/>
</dbReference>
<dbReference type="EMBL" id="CP013979">
    <property type="protein sequence ID" value="ANJ27336.1"/>
    <property type="molecule type" value="Genomic_DNA"/>
</dbReference>
<feature type="signal peptide" evidence="1">
    <location>
        <begin position="1"/>
        <end position="33"/>
    </location>
</feature>
<dbReference type="PANTHER" id="PTHR36302">
    <property type="entry name" value="BLR7088 PROTEIN"/>
    <property type="match status" value="1"/>
</dbReference>
<keyword evidence="1" id="KW-0732">Signal</keyword>
<gene>
    <name evidence="2" type="ORF">ATC03_12025</name>
</gene>
<dbReference type="OrthoDB" id="9796962at2"/>
<dbReference type="Gene3D" id="2.60.40.1890">
    <property type="entry name" value="PCu(A)C copper chaperone"/>
    <property type="match status" value="1"/>
</dbReference>